<dbReference type="EMBL" id="NKCL01001204">
    <property type="protein sequence ID" value="RSL41978.1"/>
    <property type="molecule type" value="Genomic_DNA"/>
</dbReference>
<dbReference type="Proteomes" id="UP000287972">
    <property type="component" value="Unassembled WGS sequence"/>
</dbReference>
<name>A0A428NMF6_9HYPO</name>
<keyword evidence="3" id="KW-1185">Reference proteome</keyword>
<dbReference type="AlphaFoldDB" id="A0A428NMF6"/>
<protein>
    <submittedName>
        <fullName evidence="2">Uncharacterized protein</fullName>
    </submittedName>
</protein>
<feature type="region of interest" description="Disordered" evidence="1">
    <location>
        <begin position="1"/>
        <end position="21"/>
    </location>
</feature>
<sequence length="232" mass="24908">MSNPQDHITHDTSDLQQAPQASPKTRYAAMCVDANQIKTTYNVAAAVFAWLTLAGFVTLPNTFTSLQASSFLTEKAGGRVVQTTLQLSTILTNDSLERRAPQNPDFGDAIQTAINQFPGAVSRFQSAAGTAATSIPDIIKGIPGQVNDIPDLINGVPELIEELFPKNCSLGTGQFCIGLSNNISCSDLPLNMTDIIPQDIMKHLGESFDNIGSLNTVLARVTAPYLRDMLII</sequence>
<evidence type="ECO:0000256" key="1">
    <source>
        <dbReference type="SAM" id="MobiDB-lite"/>
    </source>
</evidence>
<organism evidence="2 3">
    <name type="scientific">Fusarium floridanum</name>
    <dbReference type="NCBI Taxonomy" id="1325733"/>
    <lineage>
        <taxon>Eukaryota</taxon>
        <taxon>Fungi</taxon>
        <taxon>Dikarya</taxon>
        <taxon>Ascomycota</taxon>
        <taxon>Pezizomycotina</taxon>
        <taxon>Sordariomycetes</taxon>
        <taxon>Hypocreomycetidae</taxon>
        <taxon>Hypocreales</taxon>
        <taxon>Nectriaceae</taxon>
        <taxon>Fusarium</taxon>
        <taxon>Fusarium solani species complex</taxon>
    </lineage>
</organism>
<feature type="non-terminal residue" evidence="2">
    <location>
        <position position="232"/>
    </location>
</feature>
<proteinExistence type="predicted"/>
<comment type="caution">
    <text evidence="2">The sequence shown here is derived from an EMBL/GenBank/DDBJ whole genome shotgun (WGS) entry which is preliminary data.</text>
</comment>
<accession>A0A428NMF6</accession>
<evidence type="ECO:0000313" key="3">
    <source>
        <dbReference type="Proteomes" id="UP000287972"/>
    </source>
</evidence>
<evidence type="ECO:0000313" key="2">
    <source>
        <dbReference type="EMBL" id="RSL41978.1"/>
    </source>
</evidence>
<gene>
    <name evidence="2" type="ORF">CEP51_016529</name>
</gene>
<reference evidence="2 3" key="1">
    <citation type="submission" date="2017-06" db="EMBL/GenBank/DDBJ databases">
        <title>Comparative genomic analysis of Ambrosia Fusariam Clade fungi.</title>
        <authorList>
            <person name="Stajich J.E."/>
            <person name="Carrillo J."/>
            <person name="Kijimoto T."/>
            <person name="Eskalen A."/>
            <person name="O'Donnell K."/>
            <person name="Kasson M."/>
        </authorList>
    </citation>
    <scope>NUCLEOTIDE SEQUENCE [LARGE SCALE GENOMIC DNA]</scope>
    <source>
        <strain evidence="2 3">NRRL62606</strain>
    </source>
</reference>